<evidence type="ECO:0000313" key="3">
    <source>
        <dbReference type="Proteomes" id="UP000324800"/>
    </source>
</evidence>
<protein>
    <recommendedName>
        <fullName evidence="1">DUSP domain-containing protein</fullName>
    </recommendedName>
</protein>
<dbReference type="SUPFAM" id="SSF143791">
    <property type="entry name" value="DUSP-like"/>
    <property type="match status" value="1"/>
</dbReference>
<dbReference type="Gene3D" id="3.30.2230.10">
    <property type="entry name" value="DUSP-like"/>
    <property type="match status" value="1"/>
</dbReference>
<evidence type="ECO:0000313" key="2">
    <source>
        <dbReference type="EMBL" id="KAA6387671.1"/>
    </source>
</evidence>
<reference evidence="2 3" key="1">
    <citation type="submission" date="2019-03" db="EMBL/GenBank/DDBJ databases">
        <title>Single cell metagenomics reveals metabolic interactions within the superorganism composed of flagellate Streblomastix strix and complex community of Bacteroidetes bacteria on its surface.</title>
        <authorList>
            <person name="Treitli S.C."/>
            <person name="Kolisko M."/>
            <person name="Husnik F."/>
            <person name="Keeling P."/>
            <person name="Hampl V."/>
        </authorList>
    </citation>
    <scope>NUCLEOTIDE SEQUENCE [LARGE SCALE GENOMIC DNA]</scope>
    <source>
        <strain evidence="2">ST1C</strain>
    </source>
</reference>
<comment type="caution">
    <text evidence="2">The sequence shown here is derived from an EMBL/GenBank/DDBJ whole genome shotgun (WGS) entry which is preliminary data.</text>
</comment>
<gene>
    <name evidence="2" type="ORF">EZS28_016801</name>
</gene>
<organism evidence="2 3">
    <name type="scientific">Streblomastix strix</name>
    <dbReference type="NCBI Taxonomy" id="222440"/>
    <lineage>
        <taxon>Eukaryota</taxon>
        <taxon>Metamonada</taxon>
        <taxon>Preaxostyla</taxon>
        <taxon>Oxymonadida</taxon>
        <taxon>Streblomastigidae</taxon>
        <taxon>Streblomastix</taxon>
    </lineage>
</organism>
<proteinExistence type="predicted"/>
<dbReference type="Pfam" id="PF06337">
    <property type="entry name" value="DUSP"/>
    <property type="match status" value="1"/>
</dbReference>
<dbReference type="AlphaFoldDB" id="A0A5J4VYE0"/>
<accession>A0A5J4VYE0</accession>
<dbReference type="GO" id="GO:0004843">
    <property type="term" value="F:cysteine-type deubiquitinase activity"/>
    <property type="evidence" value="ECO:0007669"/>
    <property type="project" value="InterPro"/>
</dbReference>
<dbReference type="InterPro" id="IPR035927">
    <property type="entry name" value="DUSP-like_sf"/>
</dbReference>
<dbReference type="InterPro" id="IPR006615">
    <property type="entry name" value="Pept_C19_DUSP"/>
</dbReference>
<feature type="domain" description="DUSP" evidence="1">
    <location>
        <begin position="31"/>
        <end position="88"/>
    </location>
</feature>
<dbReference type="EMBL" id="SNRW01004280">
    <property type="protein sequence ID" value="KAA6387671.1"/>
    <property type="molecule type" value="Genomic_DNA"/>
</dbReference>
<name>A0A5J4VYE0_9EUKA</name>
<evidence type="ECO:0000259" key="1">
    <source>
        <dbReference type="Pfam" id="PF06337"/>
    </source>
</evidence>
<dbReference type="Proteomes" id="UP000324800">
    <property type="component" value="Unassembled WGS sequence"/>
</dbReference>
<sequence length="97" mass="10747">MNEDEIQTALSYSPLKSFINDEMICIVEASFLQELQTGNSRKIDNSSLINEDTGRIKDSLKTGDDFGVVSQKQWDSLINLYGGGPKLEGIVYVNNSV</sequence>